<feature type="domain" description="RNA polymerase Rpb1" evidence="9">
    <location>
        <begin position="2"/>
        <end position="60"/>
    </location>
</feature>
<reference evidence="10 11" key="1">
    <citation type="journal article" date="2010" name="Plant Cell">
        <title>The Chlorella variabilis NC64A genome reveals adaptation to photosymbiosis, coevolution with viruses, and cryptic sex.</title>
        <authorList>
            <person name="Blanc G."/>
            <person name="Duncan G."/>
            <person name="Agarkova I."/>
            <person name="Borodovsky M."/>
            <person name="Gurnon J."/>
            <person name="Kuo A."/>
            <person name="Lindquist E."/>
            <person name="Lucas S."/>
            <person name="Pangilinan J."/>
            <person name="Polle J."/>
            <person name="Salamov A."/>
            <person name="Terry A."/>
            <person name="Yamada T."/>
            <person name="Dunigan D.D."/>
            <person name="Grigoriev I.V."/>
            <person name="Claverie J.M."/>
            <person name="Van Etten J.L."/>
        </authorList>
    </citation>
    <scope>NUCLEOTIDE SEQUENCE [LARGE SCALE GENOMIC DNA]</scope>
    <source>
        <strain evidence="10 11">NC64A</strain>
    </source>
</reference>
<evidence type="ECO:0000259" key="9">
    <source>
        <dbReference type="Pfam" id="PF04998"/>
    </source>
</evidence>
<dbReference type="FunFam" id="1.10.150.390:FF:000005">
    <property type="entry name" value="DNA-directed RNA polymerase subunit"/>
    <property type="match status" value="1"/>
</dbReference>
<keyword evidence="6" id="KW-0804">Transcription</keyword>
<dbReference type="Gene3D" id="1.10.150.390">
    <property type="match status" value="1"/>
</dbReference>
<dbReference type="EC" id="2.7.7.6" evidence="2"/>
<name>E1ZEM1_CHLVA</name>
<proteinExistence type="inferred from homology"/>
<sequence length="121" mass="12665">MLAAYGVEACRACIVREVSGVFGAYGIGVDPRHLILIADYMTHLGGYRACNRIGIEACTSPLLKISFETAASFLVSATLHGDVDALTSPAARIVLGRPVGVGTGCLELVQNMEARPAQLAC</sequence>
<evidence type="ECO:0000256" key="5">
    <source>
        <dbReference type="ARBA" id="ARBA00022695"/>
    </source>
</evidence>
<evidence type="ECO:0000256" key="2">
    <source>
        <dbReference type="ARBA" id="ARBA00012418"/>
    </source>
</evidence>
<dbReference type="EMBL" id="GL433844">
    <property type="protein sequence ID" value="EFN55685.1"/>
    <property type="molecule type" value="Genomic_DNA"/>
</dbReference>
<dbReference type="InterPro" id="IPR007081">
    <property type="entry name" value="RNA_pol_Rpb1_5"/>
</dbReference>
<keyword evidence="4" id="KW-0808">Transferase</keyword>
<dbReference type="GO" id="GO:0003677">
    <property type="term" value="F:DNA binding"/>
    <property type="evidence" value="ECO:0007669"/>
    <property type="project" value="InterPro"/>
</dbReference>
<protein>
    <recommendedName>
        <fullName evidence="7">DNA-directed RNA polymerase I subunit RPA1</fullName>
        <ecNumber evidence="2">2.7.7.6</ecNumber>
    </recommendedName>
    <alternativeName>
        <fullName evidence="8">DNA-directed RNA polymerase I subunit rpa1</fullName>
    </alternativeName>
</protein>
<dbReference type="Pfam" id="PF04998">
    <property type="entry name" value="RNA_pol_Rpb1_5"/>
    <property type="match status" value="1"/>
</dbReference>
<organism evidence="11">
    <name type="scientific">Chlorella variabilis</name>
    <name type="common">Green alga</name>
    <dbReference type="NCBI Taxonomy" id="554065"/>
    <lineage>
        <taxon>Eukaryota</taxon>
        <taxon>Viridiplantae</taxon>
        <taxon>Chlorophyta</taxon>
        <taxon>core chlorophytes</taxon>
        <taxon>Trebouxiophyceae</taxon>
        <taxon>Chlorellales</taxon>
        <taxon>Chlorellaceae</taxon>
        <taxon>Chlorella clade</taxon>
        <taxon>Chlorella</taxon>
    </lineage>
</organism>
<dbReference type="GO" id="GO:0003899">
    <property type="term" value="F:DNA-directed RNA polymerase activity"/>
    <property type="evidence" value="ECO:0007669"/>
    <property type="project" value="UniProtKB-EC"/>
</dbReference>
<comment type="similarity">
    <text evidence="1">Belongs to the RNA polymerase beta' chain family.</text>
</comment>
<evidence type="ECO:0000313" key="11">
    <source>
        <dbReference type="Proteomes" id="UP000008141"/>
    </source>
</evidence>
<dbReference type="GO" id="GO:0006351">
    <property type="term" value="P:DNA-templated transcription"/>
    <property type="evidence" value="ECO:0007669"/>
    <property type="project" value="InterPro"/>
</dbReference>
<dbReference type="eggNOG" id="KOG0262">
    <property type="taxonomic scope" value="Eukaryota"/>
</dbReference>
<dbReference type="OMA" id="MSIDICH"/>
<evidence type="ECO:0000256" key="7">
    <source>
        <dbReference type="ARBA" id="ARBA00074245"/>
    </source>
</evidence>
<dbReference type="Proteomes" id="UP000008141">
    <property type="component" value="Unassembled WGS sequence"/>
</dbReference>
<evidence type="ECO:0000313" key="10">
    <source>
        <dbReference type="EMBL" id="EFN55685.1"/>
    </source>
</evidence>
<dbReference type="InterPro" id="IPR045867">
    <property type="entry name" value="DNA-dir_RpoC_beta_prime"/>
</dbReference>
<dbReference type="SUPFAM" id="SSF64484">
    <property type="entry name" value="beta and beta-prime subunits of DNA dependent RNA-polymerase"/>
    <property type="match status" value="1"/>
</dbReference>
<evidence type="ECO:0000256" key="1">
    <source>
        <dbReference type="ARBA" id="ARBA00006460"/>
    </source>
</evidence>
<dbReference type="InParanoid" id="E1ZEM1"/>
<evidence type="ECO:0000256" key="8">
    <source>
        <dbReference type="ARBA" id="ARBA00074527"/>
    </source>
</evidence>
<dbReference type="GO" id="GO:0005736">
    <property type="term" value="C:RNA polymerase I complex"/>
    <property type="evidence" value="ECO:0007669"/>
    <property type="project" value="TreeGrafter"/>
</dbReference>
<dbReference type="PANTHER" id="PTHR19376">
    <property type="entry name" value="DNA-DIRECTED RNA POLYMERASE"/>
    <property type="match status" value="1"/>
</dbReference>
<gene>
    <name evidence="10" type="ORF">CHLNCDRAFT_23122</name>
</gene>
<accession>E1ZEM1</accession>
<dbReference type="AlphaFoldDB" id="E1ZEM1"/>
<evidence type="ECO:0000256" key="3">
    <source>
        <dbReference type="ARBA" id="ARBA00022478"/>
    </source>
</evidence>
<keyword evidence="5" id="KW-0548">Nucleotidyltransferase</keyword>
<keyword evidence="11" id="KW-1185">Reference proteome</keyword>
<dbReference type="OrthoDB" id="270392at2759"/>
<evidence type="ECO:0000256" key="6">
    <source>
        <dbReference type="ARBA" id="ARBA00023163"/>
    </source>
</evidence>
<dbReference type="PANTHER" id="PTHR19376:SF11">
    <property type="entry name" value="DNA-DIRECTED RNA POLYMERASE I SUBUNIT RPA1"/>
    <property type="match status" value="1"/>
</dbReference>
<dbReference type="GeneID" id="17355107"/>
<dbReference type="STRING" id="554065.E1ZEM1"/>
<dbReference type="KEGG" id="cvr:CHLNCDRAFT_23122"/>
<keyword evidence="3" id="KW-0240">DNA-directed RNA polymerase</keyword>
<evidence type="ECO:0000256" key="4">
    <source>
        <dbReference type="ARBA" id="ARBA00022679"/>
    </source>
</evidence>
<dbReference type="RefSeq" id="XP_005847787.1">
    <property type="nucleotide sequence ID" value="XM_005847725.1"/>
</dbReference>